<sequence length="154" mass="16386">MGLLSQRLKDLGIVLPPAPQALAAYVPAVVSGKWCWTSGQLPFRDGKLVAEGIVGMTVTMEQAQEAARQAALNAISVAAAAVGDLDRLEGVVKVVGYVQSSEKFHDQPQVINGASLILQEIFQEHGRHARSAVGTNALPLNAAVEVECIFEIRE</sequence>
<name>A0A2T2XB84_9FIRM</name>
<dbReference type="PANTHER" id="PTHR43760:SF1">
    <property type="entry name" value="ENDORIBONUCLEASE L-PSP_CHORISMATE MUTASE-LIKE DOMAIN-CONTAINING PROTEIN"/>
    <property type="match status" value="1"/>
</dbReference>
<evidence type="ECO:0000259" key="1">
    <source>
        <dbReference type="Pfam" id="PF14588"/>
    </source>
</evidence>
<dbReference type="AlphaFoldDB" id="A0A2T2XB84"/>
<feature type="domain" description="Endoribonuclease L-PSP/chorismate mutase-like" evidence="1">
    <location>
        <begin position="7"/>
        <end position="146"/>
    </location>
</feature>
<accession>A0A2T2XB84</accession>
<dbReference type="Proteomes" id="UP000242699">
    <property type="component" value="Unassembled WGS sequence"/>
</dbReference>
<dbReference type="EMBL" id="PXYT01000001">
    <property type="protein sequence ID" value="PSR31764.1"/>
    <property type="molecule type" value="Genomic_DNA"/>
</dbReference>
<gene>
    <name evidence="2" type="ORF">C7B43_00635</name>
</gene>
<proteinExistence type="predicted"/>
<protein>
    <recommendedName>
        <fullName evidence="1">Endoribonuclease L-PSP/chorismate mutase-like domain-containing protein</fullName>
    </recommendedName>
</protein>
<evidence type="ECO:0000313" key="3">
    <source>
        <dbReference type="Proteomes" id="UP000242699"/>
    </source>
</evidence>
<dbReference type="PANTHER" id="PTHR43760">
    <property type="entry name" value="ENDORIBONUCLEASE-RELATED"/>
    <property type="match status" value="1"/>
</dbReference>
<dbReference type="SUPFAM" id="SSF55298">
    <property type="entry name" value="YjgF-like"/>
    <property type="match status" value="1"/>
</dbReference>
<dbReference type="CDD" id="cd02199">
    <property type="entry name" value="YjgF_YER057c_UK114_like_1"/>
    <property type="match status" value="1"/>
</dbReference>
<dbReference type="InterPro" id="IPR013813">
    <property type="entry name" value="Endoribo_LPSP/chorism_mut-like"/>
</dbReference>
<evidence type="ECO:0000313" key="2">
    <source>
        <dbReference type="EMBL" id="PSR31764.1"/>
    </source>
</evidence>
<comment type="caution">
    <text evidence="2">The sequence shown here is derived from an EMBL/GenBank/DDBJ whole genome shotgun (WGS) entry which is preliminary data.</text>
</comment>
<organism evidence="2 3">
    <name type="scientific">Sulfobacillus benefaciens</name>
    <dbReference type="NCBI Taxonomy" id="453960"/>
    <lineage>
        <taxon>Bacteria</taxon>
        <taxon>Bacillati</taxon>
        <taxon>Bacillota</taxon>
        <taxon>Clostridia</taxon>
        <taxon>Eubacteriales</taxon>
        <taxon>Clostridiales Family XVII. Incertae Sedis</taxon>
        <taxon>Sulfobacillus</taxon>
    </lineage>
</organism>
<dbReference type="Pfam" id="PF14588">
    <property type="entry name" value="YjgF_endoribonc"/>
    <property type="match status" value="1"/>
</dbReference>
<dbReference type="Gene3D" id="3.30.1330.40">
    <property type="entry name" value="RutC-like"/>
    <property type="match status" value="1"/>
</dbReference>
<reference evidence="2 3" key="1">
    <citation type="journal article" date="2014" name="BMC Genomics">
        <title>Comparison of environmental and isolate Sulfobacillus genomes reveals diverse carbon, sulfur, nitrogen, and hydrogen metabolisms.</title>
        <authorList>
            <person name="Justice N.B."/>
            <person name="Norman A."/>
            <person name="Brown C.T."/>
            <person name="Singh A."/>
            <person name="Thomas B.C."/>
            <person name="Banfield J.F."/>
        </authorList>
    </citation>
    <scope>NUCLEOTIDE SEQUENCE [LARGE SCALE GENOMIC DNA]</scope>
    <source>
        <strain evidence="2">AMDSBA1</strain>
    </source>
</reference>
<dbReference type="InterPro" id="IPR035959">
    <property type="entry name" value="RutC-like_sf"/>
</dbReference>